<dbReference type="PANTHER" id="PTHR11732">
    <property type="entry name" value="ALDO/KETO REDUCTASE"/>
    <property type="match status" value="1"/>
</dbReference>
<dbReference type="SUPFAM" id="SSF51430">
    <property type="entry name" value="NAD(P)-linked oxidoreductase"/>
    <property type="match status" value="1"/>
</dbReference>
<reference evidence="2 3" key="1">
    <citation type="submission" date="2014-02" db="EMBL/GenBank/DDBJ databases">
        <title>Transposable element dynamics among asymbiotic and ectomycorrhizal Amanita fungi.</title>
        <authorList>
            <consortium name="DOE Joint Genome Institute"/>
            <person name="Hess J."/>
            <person name="Skrede I."/>
            <person name="Wolfe B."/>
            <person name="LaButti K."/>
            <person name="Ohm R.A."/>
            <person name="Grigoriev I.V."/>
            <person name="Pringle A."/>
        </authorList>
    </citation>
    <scope>NUCLEOTIDE SEQUENCE [LARGE SCALE GENOMIC DNA]</scope>
    <source>
        <strain evidence="2 3">SKay4041</strain>
    </source>
</reference>
<dbReference type="GO" id="GO:0016491">
    <property type="term" value="F:oxidoreductase activity"/>
    <property type="evidence" value="ECO:0007669"/>
    <property type="project" value="InterPro"/>
</dbReference>
<dbReference type="OrthoDB" id="416253at2759"/>
<organism evidence="2 3">
    <name type="scientific">Amanita thiersii Skay4041</name>
    <dbReference type="NCBI Taxonomy" id="703135"/>
    <lineage>
        <taxon>Eukaryota</taxon>
        <taxon>Fungi</taxon>
        <taxon>Dikarya</taxon>
        <taxon>Basidiomycota</taxon>
        <taxon>Agaricomycotina</taxon>
        <taxon>Agaricomycetes</taxon>
        <taxon>Agaricomycetidae</taxon>
        <taxon>Agaricales</taxon>
        <taxon>Pluteineae</taxon>
        <taxon>Amanitaceae</taxon>
        <taxon>Amanita</taxon>
    </lineage>
</organism>
<dbReference type="InterPro" id="IPR023210">
    <property type="entry name" value="NADP_OxRdtase_dom"/>
</dbReference>
<sequence>MAVPFIELNNGRTIPAIGFGTFQSKPEEAVDAVCYALKEAGYRHIDCAWVYGNEASVGKGIEASGVPRSEIFITSKVWGTYHSRVEESLNQTLANLGTDYLDLYLMHWPVPLNPKGNHPSFPTLPDGKRDVDHAWDIRDTWKQMEGLVKKGKVKTIGVSNCSQTKLEHLLETAEIVPAVNQVRLRVCVCVCVCVCMRACMQFFFLSLDLGYAIPGGEREERHLNPLSSPPLFIFIVFRD</sequence>
<dbReference type="AlphaFoldDB" id="A0A2A9N9D5"/>
<dbReference type="PRINTS" id="PR00069">
    <property type="entry name" value="ALDKETRDTASE"/>
</dbReference>
<gene>
    <name evidence="2" type="ORF">AMATHDRAFT_199279</name>
</gene>
<keyword evidence="3" id="KW-1185">Reference proteome</keyword>
<evidence type="ECO:0000313" key="3">
    <source>
        <dbReference type="Proteomes" id="UP000242287"/>
    </source>
</evidence>
<accession>A0A2A9N9D5</accession>
<dbReference type="STRING" id="703135.A0A2A9N9D5"/>
<proteinExistence type="predicted"/>
<dbReference type="Gene3D" id="3.20.20.100">
    <property type="entry name" value="NADP-dependent oxidoreductase domain"/>
    <property type="match status" value="1"/>
</dbReference>
<dbReference type="InterPro" id="IPR018170">
    <property type="entry name" value="Aldo/ket_reductase_CS"/>
</dbReference>
<dbReference type="Proteomes" id="UP000242287">
    <property type="component" value="Unassembled WGS sequence"/>
</dbReference>
<dbReference type="EMBL" id="KZ302177">
    <property type="protein sequence ID" value="PFH46598.1"/>
    <property type="molecule type" value="Genomic_DNA"/>
</dbReference>
<dbReference type="PROSITE" id="PS00798">
    <property type="entry name" value="ALDOKETO_REDUCTASE_1"/>
    <property type="match status" value="1"/>
</dbReference>
<dbReference type="InterPro" id="IPR020471">
    <property type="entry name" value="AKR"/>
</dbReference>
<evidence type="ECO:0000259" key="1">
    <source>
        <dbReference type="Pfam" id="PF00248"/>
    </source>
</evidence>
<feature type="domain" description="NADP-dependent oxidoreductase" evidence="1">
    <location>
        <begin position="17"/>
        <end position="186"/>
    </location>
</feature>
<protein>
    <recommendedName>
        <fullName evidence="1">NADP-dependent oxidoreductase domain-containing protein</fullName>
    </recommendedName>
</protein>
<dbReference type="InterPro" id="IPR036812">
    <property type="entry name" value="NAD(P)_OxRdtase_dom_sf"/>
</dbReference>
<dbReference type="Pfam" id="PF00248">
    <property type="entry name" value="Aldo_ket_red"/>
    <property type="match status" value="1"/>
</dbReference>
<name>A0A2A9N9D5_9AGAR</name>
<evidence type="ECO:0000313" key="2">
    <source>
        <dbReference type="EMBL" id="PFH46598.1"/>
    </source>
</evidence>